<sequence>MLPGAEMDQNVLGTLEDNINIDDNIFNLNLDFGNNSVSPNDQDNCFNWVDEFISSTELEDAQESASNGSATSTSQSVNVQQITAQQQQLLQNAVLQQQQQQAAAGSQAQQQQTHSLGNVIMAMGQPSQNVAASSASVSQAQLLHNQATILPSSLAGQQLGSSFILKTSSGQHVQLKQSPVTQSTSNISASPQQFLMSRSLTPSQSSSPLLSRSMTPSHTLTSSVGQPQVSVSAASNLNFLQLQQSQQMTQQVQLSNFVAGQQNLQGHAVLAAQGSNIVHTQNALIQNPNVVNVNVAHVLPNQLPQLQGTILQTPQGKILIQPNNQQLTLSNLSQMTGGQAVQMAPGVGLGQQTVIAQQPGNVNLGEWWEPVNLASRLEASPLIPPLRQVQ</sequence>
<evidence type="ECO:0000313" key="2">
    <source>
        <dbReference type="EMBL" id="KAK7099531.1"/>
    </source>
</evidence>
<accession>A0AAN9B6I2</accession>
<evidence type="ECO:0000313" key="3">
    <source>
        <dbReference type="Proteomes" id="UP001374579"/>
    </source>
</evidence>
<reference evidence="2 3" key="1">
    <citation type="submission" date="2024-02" db="EMBL/GenBank/DDBJ databases">
        <title>Chromosome-scale genome assembly of the rough periwinkle Littorina saxatilis.</title>
        <authorList>
            <person name="De Jode A."/>
            <person name="Faria R."/>
            <person name="Formenti G."/>
            <person name="Sims Y."/>
            <person name="Smith T.P."/>
            <person name="Tracey A."/>
            <person name="Wood J.M.D."/>
            <person name="Zagrodzka Z.B."/>
            <person name="Johannesson K."/>
            <person name="Butlin R.K."/>
            <person name="Leder E.H."/>
        </authorList>
    </citation>
    <scope>NUCLEOTIDE SEQUENCE [LARGE SCALE GENOMIC DNA]</scope>
    <source>
        <strain evidence="2">Snail1</strain>
        <tissue evidence="2">Muscle</tissue>
    </source>
</reference>
<feature type="compositionally biased region" description="Low complexity" evidence="1">
    <location>
        <begin position="197"/>
        <end position="217"/>
    </location>
</feature>
<protein>
    <submittedName>
        <fullName evidence="2">Uncharacterized protein</fullName>
    </submittedName>
</protein>
<dbReference type="Proteomes" id="UP001374579">
    <property type="component" value="Unassembled WGS sequence"/>
</dbReference>
<keyword evidence="3" id="KW-1185">Reference proteome</keyword>
<proteinExistence type="predicted"/>
<organism evidence="2 3">
    <name type="scientific">Littorina saxatilis</name>
    <dbReference type="NCBI Taxonomy" id="31220"/>
    <lineage>
        <taxon>Eukaryota</taxon>
        <taxon>Metazoa</taxon>
        <taxon>Spiralia</taxon>
        <taxon>Lophotrochozoa</taxon>
        <taxon>Mollusca</taxon>
        <taxon>Gastropoda</taxon>
        <taxon>Caenogastropoda</taxon>
        <taxon>Littorinimorpha</taxon>
        <taxon>Littorinoidea</taxon>
        <taxon>Littorinidae</taxon>
        <taxon>Littorina</taxon>
    </lineage>
</organism>
<comment type="caution">
    <text evidence="2">The sequence shown here is derived from an EMBL/GenBank/DDBJ whole genome shotgun (WGS) entry which is preliminary data.</text>
</comment>
<feature type="region of interest" description="Disordered" evidence="1">
    <location>
        <begin position="197"/>
        <end position="224"/>
    </location>
</feature>
<dbReference type="EMBL" id="JBAMIC010000012">
    <property type="protein sequence ID" value="KAK7099531.1"/>
    <property type="molecule type" value="Genomic_DNA"/>
</dbReference>
<name>A0AAN9B6I2_9CAEN</name>
<dbReference type="AlphaFoldDB" id="A0AAN9B6I2"/>
<gene>
    <name evidence="2" type="ORF">V1264_003659</name>
</gene>
<evidence type="ECO:0000256" key="1">
    <source>
        <dbReference type="SAM" id="MobiDB-lite"/>
    </source>
</evidence>